<evidence type="ECO:0000256" key="8">
    <source>
        <dbReference type="SAM" id="SignalP"/>
    </source>
</evidence>
<accession>A0A0L0C9N6</accession>
<reference evidence="9 10" key="1">
    <citation type="journal article" date="2015" name="Nat. Commun.">
        <title>Lucilia cuprina genome unlocks parasitic fly biology to underpin future interventions.</title>
        <authorList>
            <person name="Anstead C.A."/>
            <person name="Korhonen P.K."/>
            <person name="Young N.D."/>
            <person name="Hall R.S."/>
            <person name="Jex A.R."/>
            <person name="Murali S.C."/>
            <person name="Hughes D.S."/>
            <person name="Lee S.F."/>
            <person name="Perry T."/>
            <person name="Stroehlein A.J."/>
            <person name="Ansell B.R."/>
            <person name="Breugelmans B."/>
            <person name="Hofmann A."/>
            <person name="Qu J."/>
            <person name="Dugan S."/>
            <person name="Lee S.L."/>
            <person name="Chao H."/>
            <person name="Dinh H."/>
            <person name="Han Y."/>
            <person name="Doddapaneni H.V."/>
            <person name="Worley K.C."/>
            <person name="Muzny D.M."/>
            <person name="Ioannidis P."/>
            <person name="Waterhouse R.M."/>
            <person name="Zdobnov E.M."/>
            <person name="James P.J."/>
            <person name="Bagnall N.H."/>
            <person name="Kotze A.C."/>
            <person name="Gibbs R.A."/>
            <person name="Richards S."/>
            <person name="Batterham P."/>
            <person name="Gasser R.B."/>
        </authorList>
    </citation>
    <scope>NUCLEOTIDE SEQUENCE [LARGE SCALE GENOMIC DNA]</scope>
    <source>
        <strain evidence="9 10">LS</strain>
        <tissue evidence="9">Full body</tissue>
    </source>
</reference>
<keyword evidence="7" id="KW-1015">Disulfide bond</keyword>
<dbReference type="InterPro" id="IPR013172">
    <property type="entry name" value="Bomanin"/>
</dbReference>
<evidence type="ECO:0000256" key="1">
    <source>
        <dbReference type="ARBA" id="ARBA00004613"/>
    </source>
</evidence>
<dbReference type="Pfam" id="PF08194">
    <property type="entry name" value="DIM"/>
    <property type="match status" value="1"/>
</dbReference>
<dbReference type="AlphaFoldDB" id="A0A0L0C9N6"/>
<dbReference type="EMBL" id="JRES01000685">
    <property type="protein sequence ID" value="KNC29148.1"/>
    <property type="molecule type" value="Genomic_DNA"/>
</dbReference>
<comment type="caution">
    <text evidence="9">The sequence shown here is derived from an EMBL/GenBank/DDBJ whole genome shotgun (WGS) entry which is preliminary data.</text>
</comment>
<dbReference type="GO" id="GO:0045087">
    <property type="term" value="P:innate immune response"/>
    <property type="evidence" value="ECO:0007669"/>
    <property type="project" value="UniProtKB-KW"/>
</dbReference>
<dbReference type="PROSITE" id="PS51257">
    <property type="entry name" value="PROKAR_LIPOPROTEIN"/>
    <property type="match status" value="1"/>
</dbReference>
<evidence type="ECO:0000256" key="3">
    <source>
        <dbReference type="ARBA" id="ARBA00022525"/>
    </source>
</evidence>
<evidence type="ECO:0000256" key="2">
    <source>
        <dbReference type="ARBA" id="ARBA00005379"/>
    </source>
</evidence>
<evidence type="ECO:0000313" key="9">
    <source>
        <dbReference type="EMBL" id="KNC29148.1"/>
    </source>
</evidence>
<proteinExistence type="inferred from homology"/>
<organism evidence="9 10">
    <name type="scientific">Lucilia cuprina</name>
    <name type="common">Green bottle fly</name>
    <name type="synonym">Australian sheep blowfly</name>
    <dbReference type="NCBI Taxonomy" id="7375"/>
    <lineage>
        <taxon>Eukaryota</taxon>
        <taxon>Metazoa</taxon>
        <taxon>Ecdysozoa</taxon>
        <taxon>Arthropoda</taxon>
        <taxon>Hexapoda</taxon>
        <taxon>Insecta</taxon>
        <taxon>Pterygota</taxon>
        <taxon>Neoptera</taxon>
        <taxon>Endopterygota</taxon>
        <taxon>Diptera</taxon>
        <taxon>Brachycera</taxon>
        <taxon>Muscomorpha</taxon>
        <taxon>Oestroidea</taxon>
        <taxon>Calliphoridae</taxon>
        <taxon>Luciliinae</taxon>
        <taxon>Lucilia</taxon>
    </lineage>
</organism>
<feature type="chain" id="PRO_5005536017" evidence="8">
    <location>
        <begin position="20"/>
        <end position="48"/>
    </location>
</feature>
<evidence type="ECO:0000256" key="5">
    <source>
        <dbReference type="ARBA" id="ARBA00022729"/>
    </source>
</evidence>
<evidence type="ECO:0000256" key="7">
    <source>
        <dbReference type="ARBA" id="ARBA00023157"/>
    </source>
</evidence>
<gene>
    <name evidence="9" type="ORF">FF38_13626</name>
</gene>
<name>A0A0L0C9N6_LUCCU</name>
<sequence>MKVFQIILVVACAIAAVSCYPGNNVIGGNGNTNNKQTNGDGKVCALCG</sequence>
<dbReference type="GO" id="GO:0005576">
    <property type="term" value="C:extracellular region"/>
    <property type="evidence" value="ECO:0007669"/>
    <property type="project" value="UniProtKB-SubCell"/>
</dbReference>
<evidence type="ECO:0000256" key="4">
    <source>
        <dbReference type="ARBA" id="ARBA00022588"/>
    </source>
</evidence>
<dbReference type="Proteomes" id="UP000037069">
    <property type="component" value="Unassembled WGS sequence"/>
</dbReference>
<keyword evidence="5 8" id="KW-0732">Signal</keyword>
<evidence type="ECO:0000313" key="10">
    <source>
        <dbReference type="Proteomes" id="UP000037069"/>
    </source>
</evidence>
<comment type="subcellular location">
    <subcellularLocation>
        <location evidence="1">Secreted</location>
    </subcellularLocation>
</comment>
<feature type="signal peptide" evidence="8">
    <location>
        <begin position="1"/>
        <end position="19"/>
    </location>
</feature>
<evidence type="ECO:0000256" key="6">
    <source>
        <dbReference type="ARBA" id="ARBA00022859"/>
    </source>
</evidence>
<protein>
    <submittedName>
        <fullName evidence="9">Uncharacterized protein</fullName>
    </submittedName>
</protein>
<keyword evidence="4" id="KW-0399">Innate immunity</keyword>
<keyword evidence="10" id="KW-1185">Reference proteome</keyword>
<keyword evidence="6" id="KW-0391">Immunity</keyword>
<comment type="similarity">
    <text evidence="2">Belongs to the bomanin family.</text>
</comment>
<keyword evidence="3" id="KW-0964">Secreted</keyword>